<dbReference type="InterPro" id="IPR032675">
    <property type="entry name" value="LRR_dom_sf"/>
</dbReference>
<reference evidence="6" key="1">
    <citation type="submission" date="2015-07" db="EMBL/GenBank/DDBJ databases">
        <title>Near-Complete Genome Sequence of the Cellulolytic Bacterium Bacteroides (Pseudobacteroides) cellulosolvens ATCC 35603.</title>
        <authorList>
            <person name="Dassa B."/>
            <person name="Utturkar S.M."/>
            <person name="Klingeman D.M."/>
            <person name="Hurt R.A."/>
            <person name="Keller M."/>
            <person name="Xu J."/>
            <person name="Reddy Y.H.K."/>
            <person name="Borovok I."/>
            <person name="Grinberg I.R."/>
            <person name="Lamed R."/>
            <person name="Zhivin O."/>
            <person name="Bayer E.A."/>
            <person name="Brown S.D."/>
        </authorList>
    </citation>
    <scope>NUCLEOTIDE SEQUENCE [LARGE SCALE GENOMIC DNA]</scope>
    <source>
        <strain evidence="6">DSM 2933</strain>
    </source>
</reference>
<dbReference type="eggNOG" id="COG5624">
    <property type="taxonomic scope" value="Bacteria"/>
</dbReference>
<proteinExistence type="predicted"/>
<dbReference type="GO" id="GO:0005737">
    <property type="term" value="C:cytoplasm"/>
    <property type="evidence" value="ECO:0007669"/>
    <property type="project" value="TreeGrafter"/>
</dbReference>
<dbReference type="SMART" id="SM00364">
    <property type="entry name" value="LRR_BAC"/>
    <property type="match status" value="6"/>
</dbReference>
<dbReference type="STRING" id="398512.Bccel_1293"/>
<dbReference type="Proteomes" id="UP000036923">
    <property type="component" value="Unassembled WGS sequence"/>
</dbReference>
<evidence type="ECO:0000313" key="5">
    <source>
        <dbReference type="EMBL" id="KNY26031.1"/>
    </source>
</evidence>
<evidence type="ECO:0000256" key="2">
    <source>
        <dbReference type="ARBA" id="ARBA00022737"/>
    </source>
</evidence>
<dbReference type="SMART" id="SM00365">
    <property type="entry name" value="LRR_SD22"/>
    <property type="match status" value="9"/>
</dbReference>
<dbReference type="PANTHER" id="PTHR48051:SF54">
    <property type="entry name" value="LEUCINE-RICH REPEAT-CONTAINING PROTEIN"/>
    <property type="match status" value="1"/>
</dbReference>
<sequence length="921" mass="103127" precursor="true">MLNQKRILSYFLVVVMLLTILSPQALAADDVGSGQTYDEESFYNIFTDREFGKQVLKAIGVDTNNIDWSLVNDNSISSLKEFQVLNNIESLNGLEKLEGLERLVVSDTKIDRFPDEIEKSLTNLKSLSLGGNKTLKIPAFANLNEFSTLSGQAVTMNSRDSIESMANLKILNLCKSKVSDNSSIAKVIDYSKFGNLEQLDISGNNIESLPESIKSLSNLKFLDMGINDIGSIPAGFFENFKNIEKLRMNNCKLSSIPIEVAALSNLKTLDVSYNNIASLHYSDGLVGLCESLDIRGNKITDYSNEFYKAFPNLKYLSATDCGFDKFPEFVTYIENLEYLDIGSNPMGKNVEQLSLVAKLKNLYFINLSNCSIDEFPESLLDLQELHRLDISNNPIKRVPDGDDGIKKLNHLFELHLSNCNLDSFPTEICDLPNLSYLHLSGNDIKKLPESDMLKGKFDNLSALYLESCKLTEFPDIKCLPNLELLNLRNNLICHIPDDTDLSGIKDLYIDLGFNYFTSIPKVFSSLNASNCKVNLYYNYLSDLFSLQLPDCISNISPNCLMLENMPSYIMSGESIDIYDYLSRTVQYNYGKPENISNIKGIVPVEFTVSEGIEEKEGLVDDNGMLKIEKEGTYVITAKLKDADNSNSFAKATATISVFDKDIYYNEEKFKAAFPDEAFGKEVLKALKAYSEDTGIIDYNKVLWDRVTDVTLCSLKELNMSNPEISDLSGLENLTGLYWLIVNNSKIKGFPKGIEDKLPLLRVLSLNENVNTIKIPEFANLTNLVCGNVSGQAIRGSQKIAKDSIKSVNLMKNLRILDLTKTKDLEENVVIADSIDYTNLKNLYSLCIADNGLIEIPKGIEALENLTTLDLSYNPINTLPSYFGTVFKDLHSLSLYNCNLDLLPECLTKMQELYRLDLGVID</sequence>
<evidence type="ECO:0000313" key="6">
    <source>
        <dbReference type="Proteomes" id="UP000036923"/>
    </source>
</evidence>
<feature type="chain" id="PRO_5005565963" evidence="3">
    <location>
        <begin position="28"/>
        <end position="921"/>
    </location>
</feature>
<organism evidence="5 6">
    <name type="scientific">Pseudobacteroides cellulosolvens ATCC 35603 = DSM 2933</name>
    <dbReference type="NCBI Taxonomy" id="398512"/>
    <lineage>
        <taxon>Bacteria</taxon>
        <taxon>Bacillati</taxon>
        <taxon>Bacillota</taxon>
        <taxon>Clostridia</taxon>
        <taxon>Eubacteriales</taxon>
        <taxon>Oscillospiraceae</taxon>
        <taxon>Pseudobacteroides</taxon>
    </lineage>
</organism>
<dbReference type="InterPro" id="IPR003591">
    <property type="entry name" value="Leu-rich_rpt_typical-subtyp"/>
</dbReference>
<comment type="caution">
    <text evidence="5">The sequence shown here is derived from an EMBL/GenBank/DDBJ whole genome shotgun (WGS) entry which is preliminary data.</text>
</comment>
<evidence type="ECO:0000256" key="1">
    <source>
        <dbReference type="ARBA" id="ARBA00022614"/>
    </source>
</evidence>
<protein>
    <submittedName>
        <fullName evidence="5">Leucine-rich repeat-containing protein</fullName>
    </submittedName>
</protein>
<gene>
    <name evidence="5" type="ORF">Bccel_1293</name>
</gene>
<feature type="signal peptide" evidence="3">
    <location>
        <begin position="1"/>
        <end position="27"/>
    </location>
</feature>
<dbReference type="InterPro" id="IPR055414">
    <property type="entry name" value="LRR_R13L4/SHOC2-like"/>
</dbReference>
<dbReference type="SMART" id="SM00369">
    <property type="entry name" value="LRR_TYP"/>
    <property type="match status" value="13"/>
</dbReference>
<keyword evidence="2" id="KW-0677">Repeat</keyword>
<evidence type="ECO:0000259" key="4">
    <source>
        <dbReference type="Pfam" id="PF23598"/>
    </source>
</evidence>
<accession>A0A0L6JJH4</accession>
<dbReference type="AlphaFoldDB" id="A0A0L6JJH4"/>
<dbReference type="PATRIC" id="fig|398512.5.peg.1344"/>
<feature type="domain" description="Disease resistance R13L4/SHOC-2-like LRR" evidence="4">
    <location>
        <begin position="162"/>
        <end position="367"/>
    </location>
</feature>
<keyword evidence="3" id="KW-0732">Signal</keyword>
<keyword evidence="1" id="KW-0433">Leucine-rich repeat</keyword>
<dbReference type="PANTHER" id="PTHR48051">
    <property type="match status" value="1"/>
</dbReference>
<dbReference type="eggNOG" id="COG5492">
    <property type="taxonomic scope" value="Bacteria"/>
</dbReference>
<dbReference type="RefSeq" id="WP_050753187.1">
    <property type="nucleotide sequence ID" value="NZ_LGTC01000001.1"/>
</dbReference>
<keyword evidence="6" id="KW-1185">Reference proteome</keyword>
<dbReference type="Pfam" id="PF13855">
    <property type="entry name" value="LRR_8"/>
    <property type="match status" value="1"/>
</dbReference>
<dbReference type="InterPro" id="IPR001611">
    <property type="entry name" value="Leu-rich_rpt"/>
</dbReference>
<name>A0A0L6JJH4_9FIRM</name>
<evidence type="ECO:0000256" key="3">
    <source>
        <dbReference type="SAM" id="SignalP"/>
    </source>
</evidence>
<dbReference type="InterPro" id="IPR050216">
    <property type="entry name" value="LRR_domain-containing"/>
</dbReference>
<dbReference type="eggNOG" id="COG4886">
    <property type="taxonomic scope" value="Bacteria"/>
</dbReference>
<dbReference type="SUPFAM" id="SSF52047">
    <property type="entry name" value="RNI-like"/>
    <property type="match status" value="1"/>
</dbReference>
<dbReference type="Pfam" id="PF00560">
    <property type="entry name" value="LRR_1"/>
    <property type="match status" value="1"/>
</dbReference>
<dbReference type="Pfam" id="PF23598">
    <property type="entry name" value="LRR_14"/>
    <property type="match status" value="1"/>
</dbReference>
<dbReference type="PROSITE" id="PS51450">
    <property type="entry name" value="LRR"/>
    <property type="match status" value="7"/>
</dbReference>
<dbReference type="EMBL" id="LGTC01000001">
    <property type="protein sequence ID" value="KNY26031.1"/>
    <property type="molecule type" value="Genomic_DNA"/>
</dbReference>
<dbReference type="Gene3D" id="3.80.10.10">
    <property type="entry name" value="Ribonuclease Inhibitor"/>
    <property type="match status" value="5"/>
</dbReference>
<dbReference type="SUPFAM" id="SSF52058">
    <property type="entry name" value="L domain-like"/>
    <property type="match status" value="2"/>
</dbReference>